<evidence type="ECO:0000313" key="11">
    <source>
        <dbReference type="Proteomes" id="UP000298416"/>
    </source>
</evidence>
<reference evidence="10" key="1">
    <citation type="submission" date="2018-01" db="EMBL/GenBank/DDBJ databases">
        <authorList>
            <person name="Mao J.F."/>
        </authorList>
    </citation>
    <scope>NUCLEOTIDE SEQUENCE</scope>
    <source>
        <strain evidence="10">Huo1</strain>
        <tissue evidence="10">Leaf</tissue>
    </source>
</reference>
<evidence type="ECO:0000256" key="7">
    <source>
        <dbReference type="ARBA" id="ARBA00022801"/>
    </source>
</evidence>
<dbReference type="InterPro" id="IPR003154">
    <property type="entry name" value="S1/P1nuclease"/>
</dbReference>
<evidence type="ECO:0000256" key="9">
    <source>
        <dbReference type="ARBA" id="ARBA00023180"/>
    </source>
</evidence>
<dbReference type="EC" id="3.1.30.1" evidence="3"/>
<dbReference type="InterPro" id="IPR008947">
    <property type="entry name" value="PLipase_C/P1_nuclease_dom_sf"/>
</dbReference>
<keyword evidence="8" id="KW-1015">Disulfide bond</keyword>
<reference evidence="10" key="2">
    <citation type="submission" date="2020-08" db="EMBL/GenBank/DDBJ databases">
        <title>Plant Genome Project.</title>
        <authorList>
            <person name="Zhang R.-G."/>
        </authorList>
    </citation>
    <scope>NUCLEOTIDE SEQUENCE</scope>
    <source>
        <strain evidence="10">Huo1</strain>
        <tissue evidence="10">Leaf</tissue>
    </source>
</reference>
<evidence type="ECO:0000256" key="1">
    <source>
        <dbReference type="ARBA" id="ARBA00000245"/>
    </source>
</evidence>
<dbReference type="GO" id="GO:0003676">
    <property type="term" value="F:nucleic acid binding"/>
    <property type="evidence" value="ECO:0007669"/>
    <property type="project" value="InterPro"/>
</dbReference>
<keyword evidence="11" id="KW-1185">Reference proteome</keyword>
<dbReference type="GO" id="GO:0006308">
    <property type="term" value="P:DNA catabolic process"/>
    <property type="evidence" value="ECO:0007669"/>
    <property type="project" value="InterPro"/>
</dbReference>
<evidence type="ECO:0000256" key="6">
    <source>
        <dbReference type="ARBA" id="ARBA00022759"/>
    </source>
</evidence>
<organism evidence="10">
    <name type="scientific">Salvia splendens</name>
    <name type="common">Scarlet sage</name>
    <dbReference type="NCBI Taxonomy" id="180675"/>
    <lineage>
        <taxon>Eukaryota</taxon>
        <taxon>Viridiplantae</taxon>
        <taxon>Streptophyta</taxon>
        <taxon>Embryophyta</taxon>
        <taxon>Tracheophyta</taxon>
        <taxon>Spermatophyta</taxon>
        <taxon>Magnoliopsida</taxon>
        <taxon>eudicotyledons</taxon>
        <taxon>Gunneridae</taxon>
        <taxon>Pentapetalae</taxon>
        <taxon>asterids</taxon>
        <taxon>lamiids</taxon>
        <taxon>Lamiales</taxon>
        <taxon>Lamiaceae</taxon>
        <taxon>Nepetoideae</taxon>
        <taxon>Mentheae</taxon>
        <taxon>Salviinae</taxon>
        <taxon>Salvia</taxon>
        <taxon>Salvia subgen. Calosphace</taxon>
        <taxon>core Calosphace</taxon>
    </lineage>
</organism>
<name>A0A8X8ZUI0_SALSN</name>
<protein>
    <recommendedName>
        <fullName evidence="3">Aspergillus nuclease S1</fullName>
        <ecNumber evidence="3">3.1.30.1</ecNumber>
    </recommendedName>
</protein>
<comment type="catalytic activity">
    <reaction evidence="1">
        <text>Endonucleolytic cleavage to 5'-phosphomononucleotide and 5'-phosphooligonucleotide end-products.</text>
        <dbReference type="EC" id="3.1.30.1"/>
    </reaction>
</comment>
<comment type="caution">
    <text evidence="10">The sequence shown here is derived from an EMBL/GenBank/DDBJ whole genome shotgun (WGS) entry which is preliminary data.</text>
</comment>
<dbReference type="Gene3D" id="1.10.575.10">
    <property type="entry name" value="P1 Nuclease"/>
    <property type="match status" value="2"/>
</dbReference>
<accession>A0A8X8ZUI0</accession>
<proteinExistence type="inferred from homology"/>
<dbReference type="Pfam" id="PF02265">
    <property type="entry name" value="S1-P1_nuclease"/>
    <property type="match status" value="2"/>
</dbReference>
<dbReference type="Proteomes" id="UP000298416">
    <property type="component" value="Unassembled WGS sequence"/>
</dbReference>
<dbReference type="EMBL" id="PNBA02000008">
    <property type="protein sequence ID" value="KAG6416549.1"/>
    <property type="molecule type" value="Genomic_DNA"/>
</dbReference>
<dbReference type="PANTHER" id="PTHR33146">
    <property type="entry name" value="ENDONUCLEASE 4"/>
    <property type="match status" value="1"/>
</dbReference>
<keyword evidence="6" id="KW-0255">Endonuclease</keyword>
<dbReference type="SUPFAM" id="SSF48537">
    <property type="entry name" value="Phospholipase C/P1 nuclease"/>
    <property type="match status" value="1"/>
</dbReference>
<comment type="similarity">
    <text evidence="2">Belongs to the nuclease type I family.</text>
</comment>
<evidence type="ECO:0000256" key="4">
    <source>
        <dbReference type="ARBA" id="ARBA00022722"/>
    </source>
</evidence>
<dbReference type="AlphaFoldDB" id="A0A8X8ZUI0"/>
<evidence type="ECO:0000256" key="3">
    <source>
        <dbReference type="ARBA" id="ARBA00012562"/>
    </source>
</evidence>
<keyword evidence="4" id="KW-0540">Nuclease</keyword>
<dbReference type="GO" id="GO:0000014">
    <property type="term" value="F:single-stranded DNA endodeoxyribonuclease activity"/>
    <property type="evidence" value="ECO:0007669"/>
    <property type="project" value="UniProtKB-ARBA"/>
</dbReference>
<evidence type="ECO:0000313" key="10">
    <source>
        <dbReference type="EMBL" id="KAG6416549.1"/>
    </source>
</evidence>
<dbReference type="PANTHER" id="PTHR33146:SF14">
    <property type="entry name" value="ENDONUCLEASE 1"/>
    <property type="match status" value="1"/>
</dbReference>
<dbReference type="CDD" id="cd11010">
    <property type="entry name" value="S1-P1_nuclease"/>
    <property type="match status" value="1"/>
</dbReference>
<gene>
    <name evidence="10" type="ORF">SASPL_123981</name>
</gene>
<evidence type="ECO:0000256" key="2">
    <source>
        <dbReference type="ARBA" id="ARBA00009547"/>
    </source>
</evidence>
<dbReference type="GO" id="GO:0046872">
    <property type="term" value="F:metal ion binding"/>
    <property type="evidence" value="ECO:0007669"/>
    <property type="project" value="UniProtKB-KW"/>
</dbReference>
<keyword evidence="9" id="KW-0325">Glycoprotein</keyword>
<keyword evidence="7" id="KW-0378">Hydrolase</keyword>
<sequence>MYIYANVELACNLGGSQYPLLNSKMPFLRGIVASFIAFLTCVVVHEPNVQAWSKEGHAMTCKIAKDLLEPEAHNAVQMLLPDYVKGDLSALCVWPDQVRHWYSYRWTSLFTSSTHQTEPAILNIRVPSGTSPINSHITIMGPLIDAPMHVGFTSDEGGNTVELRWFRHKSNLHHVWDREIILTAAANYYGKDINLLQQDIQGNFTESDSSCHIHCCERGIWSSDLASWRECSHISSCVSKYATESLDTACKWGYKGVESGDTLSDDYFNSRLSIVMKRIAQGGARLAMILNRVFTGVSLEMEETLAAT</sequence>
<evidence type="ECO:0000256" key="8">
    <source>
        <dbReference type="ARBA" id="ARBA00023157"/>
    </source>
</evidence>
<evidence type="ECO:0000256" key="5">
    <source>
        <dbReference type="ARBA" id="ARBA00022723"/>
    </source>
</evidence>
<keyword evidence="5" id="KW-0479">Metal-binding</keyword>
<dbReference type="GO" id="GO:0004521">
    <property type="term" value="F:RNA endonuclease activity"/>
    <property type="evidence" value="ECO:0007669"/>
    <property type="project" value="UniProtKB-ARBA"/>
</dbReference>